<dbReference type="Proteomes" id="UP001162480">
    <property type="component" value="Chromosome 5"/>
</dbReference>
<keyword evidence="2" id="KW-1185">Reference proteome</keyword>
<reference evidence="1" key="1">
    <citation type="submission" date="2023-08" db="EMBL/GenBank/DDBJ databases">
        <authorList>
            <person name="Alioto T."/>
            <person name="Alioto T."/>
            <person name="Gomez Garrido J."/>
        </authorList>
    </citation>
    <scope>NUCLEOTIDE SEQUENCE</scope>
</reference>
<organism evidence="1 2">
    <name type="scientific">Octopus vulgaris</name>
    <name type="common">Common octopus</name>
    <dbReference type="NCBI Taxonomy" id="6645"/>
    <lineage>
        <taxon>Eukaryota</taxon>
        <taxon>Metazoa</taxon>
        <taxon>Spiralia</taxon>
        <taxon>Lophotrochozoa</taxon>
        <taxon>Mollusca</taxon>
        <taxon>Cephalopoda</taxon>
        <taxon>Coleoidea</taxon>
        <taxon>Octopodiformes</taxon>
        <taxon>Octopoda</taxon>
        <taxon>Incirrata</taxon>
        <taxon>Octopodidae</taxon>
        <taxon>Octopus</taxon>
    </lineage>
</organism>
<accession>A0AA36AUG8</accession>
<proteinExistence type="predicted"/>
<dbReference type="AlphaFoldDB" id="A0AA36AUG8"/>
<dbReference type="EMBL" id="OX597818">
    <property type="protein sequence ID" value="CAI9722523.1"/>
    <property type="molecule type" value="Genomic_DNA"/>
</dbReference>
<sequence>MDVVSRNCELKPLNKSCGNVNRDESDESHSIAVEVLASLLSGTSYQSENVKQQIDLPIYPPLNLNDGYAKEMSSFANLPSGKSMVRSYLQPTVTSNNPVFNTKSQYQYQPHILISEANKTCPFVLSTSIPLTTSKSDLTLPIETDTTNDSNLPYLNKDSMMKIHPDNVDSLLIVKRTSNDSKMYKVKKVKIDEILNILNDNRTRKSSILSNVSSDDSCSKKSELLTKKRLMAQFAANSTNQSRENFSRLFHFPDFRINTDSMDDSQHLKNTIGLFSRNSLENRTKSCLPLKKRKIKSTFQATKPFKPHNTNVSVVTGRYI</sequence>
<evidence type="ECO:0000313" key="1">
    <source>
        <dbReference type="EMBL" id="CAI9722523.1"/>
    </source>
</evidence>
<evidence type="ECO:0000313" key="2">
    <source>
        <dbReference type="Proteomes" id="UP001162480"/>
    </source>
</evidence>
<protein>
    <submittedName>
        <fullName evidence="1">Uncharacterized protein</fullName>
    </submittedName>
</protein>
<gene>
    <name evidence="1" type="ORF">OCTVUL_1B008578</name>
</gene>
<name>A0AA36AUG8_OCTVU</name>